<protein>
    <submittedName>
        <fullName evidence="1">Uncharacterized protein</fullName>
    </submittedName>
</protein>
<name>X1N6E6_9ZZZZ</name>
<gene>
    <name evidence="1" type="ORF">S06H3_44389</name>
</gene>
<comment type="caution">
    <text evidence="1">The sequence shown here is derived from an EMBL/GenBank/DDBJ whole genome shotgun (WGS) entry which is preliminary data.</text>
</comment>
<organism evidence="1">
    <name type="scientific">marine sediment metagenome</name>
    <dbReference type="NCBI Taxonomy" id="412755"/>
    <lineage>
        <taxon>unclassified sequences</taxon>
        <taxon>metagenomes</taxon>
        <taxon>ecological metagenomes</taxon>
    </lineage>
</organism>
<dbReference type="AlphaFoldDB" id="X1N6E6"/>
<proteinExistence type="predicted"/>
<feature type="non-terminal residue" evidence="1">
    <location>
        <position position="1"/>
    </location>
</feature>
<sequence length="45" mass="4867">TSGEGVNTLARQLQERLGVGVIKYSDNNVDNVDISIILGSDYTNK</sequence>
<reference evidence="1" key="1">
    <citation type="journal article" date="2014" name="Front. Microbiol.">
        <title>High frequency of phylogenetically diverse reductive dehalogenase-homologous genes in deep subseafloor sedimentary metagenomes.</title>
        <authorList>
            <person name="Kawai M."/>
            <person name="Futagami T."/>
            <person name="Toyoda A."/>
            <person name="Takaki Y."/>
            <person name="Nishi S."/>
            <person name="Hori S."/>
            <person name="Arai W."/>
            <person name="Tsubouchi T."/>
            <person name="Morono Y."/>
            <person name="Uchiyama I."/>
            <person name="Ito T."/>
            <person name="Fujiyama A."/>
            <person name="Inagaki F."/>
            <person name="Takami H."/>
        </authorList>
    </citation>
    <scope>NUCLEOTIDE SEQUENCE</scope>
    <source>
        <strain evidence="1">Expedition CK06-06</strain>
    </source>
</reference>
<dbReference type="EMBL" id="BARV01027602">
    <property type="protein sequence ID" value="GAI39158.1"/>
    <property type="molecule type" value="Genomic_DNA"/>
</dbReference>
<evidence type="ECO:0000313" key="1">
    <source>
        <dbReference type="EMBL" id="GAI39158.1"/>
    </source>
</evidence>
<accession>X1N6E6</accession>